<dbReference type="Gene3D" id="3.40.367.20">
    <property type="match status" value="1"/>
</dbReference>
<dbReference type="Pfam" id="PF02685">
    <property type="entry name" value="Glucokinase"/>
    <property type="match status" value="1"/>
</dbReference>
<dbReference type="Gene3D" id="3.30.420.40">
    <property type="match status" value="1"/>
</dbReference>
<dbReference type="RefSeq" id="WP_015337463.1">
    <property type="nucleotide sequence ID" value="NC_020055.1"/>
</dbReference>
<dbReference type="InterPro" id="IPR003836">
    <property type="entry name" value="Glucokinase"/>
</dbReference>
<dbReference type="Proteomes" id="UP000010808">
    <property type="component" value="Chromosome"/>
</dbReference>
<dbReference type="InterPro" id="IPR043129">
    <property type="entry name" value="ATPase_NBD"/>
</dbReference>
<gene>
    <name evidence="4" type="ORF">DESAM_22598</name>
</gene>
<evidence type="ECO:0000256" key="1">
    <source>
        <dbReference type="ARBA" id="ARBA00022679"/>
    </source>
</evidence>
<name>L0RF79_9BACT</name>
<comment type="similarity">
    <text evidence="3">Belongs to the bacterial glucokinase family.</text>
</comment>
<dbReference type="EC" id="2.7.1.2" evidence="4"/>
<dbReference type="STRING" id="1121451.DESAM_22598"/>
<evidence type="ECO:0000313" key="5">
    <source>
        <dbReference type="Proteomes" id="UP000010808"/>
    </source>
</evidence>
<sequence>MGLILAVDIGGTNSRFAAFEAGSQGQPVMKEKVWLSSTQAGSFGHLLQMLEQSEFPYSPQDFDIAVIALAGPVIRGVYCNVTNVDWDVDFSNGSAVYGFKDAVLINDFVAQAYACRTSAVQGCKVIHQVDISPVGTVGVIGAGTGLGHCALVPAPAIGFIPVPSEAGHITFPFETAEELDFCAFVKERRGISYCYGDEILTGKGLNVLHHYLTGEDLKPREVAAKMAEGGLTLEWYAKFTARCCRNYALSVCATGGLYISGGIIAKNPFVVDQPVFMEEFLRSSSMKDLLKRIPVFLNDNQDSGLYGAALRGLLHI</sequence>
<organism evidence="4 5">
    <name type="scientific">Maridesulfovibrio hydrothermalis AM13 = DSM 14728</name>
    <dbReference type="NCBI Taxonomy" id="1121451"/>
    <lineage>
        <taxon>Bacteria</taxon>
        <taxon>Pseudomonadati</taxon>
        <taxon>Thermodesulfobacteriota</taxon>
        <taxon>Desulfovibrionia</taxon>
        <taxon>Desulfovibrionales</taxon>
        <taxon>Desulfovibrionaceae</taxon>
        <taxon>Maridesulfovibrio</taxon>
    </lineage>
</organism>
<proteinExistence type="inferred from homology"/>
<evidence type="ECO:0000256" key="3">
    <source>
        <dbReference type="RuleBase" id="RU004046"/>
    </source>
</evidence>
<evidence type="ECO:0000256" key="2">
    <source>
        <dbReference type="ARBA" id="ARBA00022777"/>
    </source>
</evidence>
<dbReference type="AlphaFoldDB" id="L0RF79"/>
<protein>
    <submittedName>
        <fullName evidence="4">Glucokinase</fullName>
        <ecNumber evidence="4">2.7.1.2</ecNumber>
    </submittedName>
</protein>
<dbReference type="KEGG" id="dhy:DESAM_22598"/>
<dbReference type="OrthoDB" id="257751at2"/>
<dbReference type="GO" id="GO:0005536">
    <property type="term" value="F:D-glucose binding"/>
    <property type="evidence" value="ECO:0007669"/>
    <property type="project" value="InterPro"/>
</dbReference>
<dbReference type="GO" id="GO:0006096">
    <property type="term" value="P:glycolytic process"/>
    <property type="evidence" value="ECO:0007669"/>
    <property type="project" value="InterPro"/>
</dbReference>
<dbReference type="PANTHER" id="PTHR47363:SF1">
    <property type="entry name" value="GLUCOKINASE"/>
    <property type="match status" value="1"/>
</dbReference>
<dbReference type="EMBL" id="FO203522">
    <property type="protein sequence ID" value="CCO24865.1"/>
    <property type="molecule type" value="Genomic_DNA"/>
</dbReference>
<reference evidence="4 5" key="1">
    <citation type="submission" date="2012-10" db="EMBL/GenBank/DDBJ databases">
        <authorList>
            <person name="Genoscope - CEA"/>
        </authorList>
    </citation>
    <scope>NUCLEOTIDE SEQUENCE [LARGE SCALE GENOMIC DNA]</scope>
    <source>
        <strain evidence="5">AM13 / DSM 14728</strain>
    </source>
</reference>
<keyword evidence="5" id="KW-1185">Reference proteome</keyword>
<dbReference type="CDD" id="cd24008">
    <property type="entry name" value="ASKHA_NBD_GLK"/>
    <property type="match status" value="1"/>
</dbReference>
<dbReference type="HOGENOM" id="CLU_042582_0_0_7"/>
<dbReference type="PANTHER" id="PTHR47363">
    <property type="entry name" value="GLUCOKINASE"/>
    <property type="match status" value="1"/>
</dbReference>
<dbReference type="PATRIC" id="fig|1121451.3.peg.2809"/>
<dbReference type="GO" id="GO:0004340">
    <property type="term" value="F:glucokinase activity"/>
    <property type="evidence" value="ECO:0007669"/>
    <property type="project" value="UniProtKB-EC"/>
</dbReference>
<dbReference type="GO" id="GO:0005524">
    <property type="term" value="F:ATP binding"/>
    <property type="evidence" value="ECO:0007669"/>
    <property type="project" value="InterPro"/>
</dbReference>
<keyword evidence="2 4" id="KW-0418">Kinase</keyword>
<dbReference type="eggNOG" id="COG0837">
    <property type="taxonomic scope" value="Bacteria"/>
</dbReference>
<keyword evidence="1 4" id="KW-0808">Transferase</keyword>
<evidence type="ECO:0000313" key="4">
    <source>
        <dbReference type="EMBL" id="CCO24865.1"/>
    </source>
</evidence>
<accession>L0RF79</accession>
<dbReference type="SUPFAM" id="SSF53067">
    <property type="entry name" value="Actin-like ATPase domain"/>
    <property type="match status" value="1"/>
</dbReference>